<proteinExistence type="predicted"/>
<sequence>MSNILRPLKKYGLKKARDLFLKNAYSEASIQEYYHNWRDDTNFMLGEKWVFLKNKAGKRIIQRERVSWKLPKRGDELYKHYLKDKLKWIDNLPSECIFNPIDRSKPIQQTNFLFVTWTTHKQDKFYSNREKHDIWKEDSAICNRTLTRLRQHYGEVEYWRSNEGTRAGFPSPHGVLFFPDYTWNARLMKVKRGKNKGKSYWRVFGDQHRKLKSILEGKDVRASPVQGFTDIQGLHNPRGALRHISKYCFGGGDDYPINQRARKLEIQELTYFWLWITRKHTYSNSRHFKTKIQEFLTPLSDSTRRQLGISKVQITWVYLQVGSPQEAEDWDLPLEEIPWPGPGPPT</sequence>
<comment type="caution">
    <text evidence="1">The sequence shown here is derived from an EMBL/GenBank/DDBJ whole genome shotgun (WGS) entry which is preliminary data.</text>
</comment>
<name>X1JZ90_9ZZZZ</name>
<organism evidence="1">
    <name type="scientific">marine sediment metagenome</name>
    <dbReference type="NCBI Taxonomy" id="412755"/>
    <lineage>
        <taxon>unclassified sequences</taxon>
        <taxon>metagenomes</taxon>
        <taxon>ecological metagenomes</taxon>
    </lineage>
</organism>
<gene>
    <name evidence="1" type="ORF">S06H3_01934</name>
</gene>
<protein>
    <submittedName>
        <fullName evidence="1">Uncharacterized protein</fullName>
    </submittedName>
</protein>
<accession>X1JZ90</accession>
<dbReference type="EMBL" id="BARV01000527">
    <property type="protein sequence ID" value="GAH99492.1"/>
    <property type="molecule type" value="Genomic_DNA"/>
</dbReference>
<reference evidence="1" key="1">
    <citation type="journal article" date="2014" name="Front. Microbiol.">
        <title>High frequency of phylogenetically diverse reductive dehalogenase-homologous genes in deep subseafloor sedimentary metagenomes.</title>
        <authorList>
            <person name="Kawai M."/>
            <person name="Futagami T."/>
            <person name="Toyoda A."/>
            <person name="Takaki Y."/>
            <person name="Nishi S."/>
            <person name="Hori S."/>
            <person name="Arai W."/>
            <person name="Tsubouchi T."/>
            <person name="Morono Y."/>
            <person name="Uchiyama I."/>
            <person name="Ito T."/>
            <person name="Fujiyama A."/>
            <person name="Inagaki F."/>
            <person name="Takami H."/>
        </authorList>
    </citation>
    <scope>NUCLEOTIDE SEQUENCE</scope>
    <source>
        <strain evidence="1">Expedition CK06-06</strain>
    </source>
</reference>
<dbReference type="AlphaFoldDB" id="X1JZ90"/>
<evidence type="ECO:0000313" key="1">
    <source>
        <dbReference type="EMBL" id="GAH99492.1"/>
    </source>
</evidence>